<dbReference type="AlphaFoldDB" id="A0A0F9FU09"/>
<organism evidence="1">
    <name type="scientific">marine sediment metagenome</name>
    <dbReference type="NCBI Taxonomy" id="412755"/>
    <lineage>
        <taxon>unclassified sequences</taxon>
        <taxon>metagenomes</taxon>
        <taxon>ecological metagenomes</taxon>
    </lineage>
</organism>
<name>A0A0F9FU09_9ZZZZ</name>
<gene>
    <name evidence="1" type="ORF">LCGC14_2201310</name>
</gene>
<evidence type="ECO:0000313" key="1">
    <source>
        <dbReference type="EMBL" id="KKL60840.1"/>
    </source>
</evidence>
<protein>
    <submittedName>
        <fullName evidence="1">Uncharacterized protein</fullName>
    </submittedName>
</protein>
<feature type="non-terminal residue" evidence="1">
    <location>
        <position position="1"/>
    </location>
</feature>
<sequence>GLVPFVGYPAQRIVTALLGGRAAVPEISAMPLMLIDSILKHSWQTAKGVNFFFDDEFIQTGKNVGKRKSEQFIKEGIKGFTSDFLMLQGVPIKTIEKIEWWKE</sequence>
<proteinExistence type="predicted"/>
<dbReference type="EMBL" id="LAZR01029016">
    <property type="protein sequence ID" value="KKL60840.1"/>
    <property type="molecule type" value="Genomic_DNA"/>
</dbReference>
<reference evidence="1" key="1">
    <citation type="journal article" date="2015" name="Nature">
        <title>Complex archaea that bridge the gap between prokaryotes and eukaryotes.</title>
        <authorList>
            <person name="Spang A."/>
            <person name="Saw J.H."/>
            <person name="Jorgensen S.L."/>
            <person name="Zaremba-Niedzwiedzka K."/>
            <person name="Martijn J."/>
            <person name="Lind A.E."/>
            <person name="van Eijk R."/>
            <person name="Schleper C."/>
            <person name="Guy L."/>
            <person name="Ettema T.J."/>
        </authorList>
    </citation>
    <scope>NUCLEOTIDE SEQUENCE</scope>
</reference>
<comment type="caution">
    <text evidence="1">The sequence shown here is derived from an EMBL/GenBank/DDBJ whole genome shotgun (WGS) entry which is preliminary data.</text>
</comment>
<accession>A0A0F9FU09</accession>